<dbReference type="AlphaFoldDB" id="A0AAN8FQ72"/>
<comment type="caution">
    <text evidence="1">The sequence shown here is derived from an EMBL/GenBank/DDBJ whole genome shotgun (WGS) entry which is preliminary data.</text>
</comment>
<dbReference type="Proteomes" id="UP001331761">
    <property type="component" value="Unassembled WGS sequence"/>
</dbReference>
<dbReference type="EMBL" id="WIXE01003817">
    <property type="protein sequence ID" value="KAK5983591.1"/>
    <property type="molecule type" value="Genomic_DNA"/>
</dbReference>
<dbReference type="PROSITE" id="PS51257">
    <property type="entry name" value="PROKAR_LIPOPROTEIN"/>
    <property type="match status" value="1"/>
</dbReference>
<evidence type="ECO:0000313" key="1">
    <source>
        <dbReference type="EMBL" id="KAK5983591.1"/>
    </source>
</evidence>
<keyword evidence="2" id="KW-1185">Reference proteome</keyword>
<protein>
    <submittedName>
        <fullName evidence="1">Uncharacterized protein</fullName>
    </submittedName>
</protein>
<evidence type="ECO:0000313" key="2">
    <source>
        <dbReference type="Proteomes" id="UP001331761"/>
    </source>
</evidence>
<sequence length="47" mass="5316">MEFESRYEEAGENMGAKPQFNSAMASWTSCGYMSNRQNQNSTARSTE</sequence>
<proteinExistence type="predicted"/>
<organism evidence="1 2">
    <name type="scientific">Trichostrongylus colubriformis</name>
    <name type="common">Black scour worm</name>
    <dbReference type="NCBI Taxonomy" id="6319"/>
    <lineage>
        <taxon>Eukaryota</taxon>
        <taxon>Metazoa</taxon>
        <taxon>Ecdysozoa</taxon>
        <taxon>Nematoda</taxon>
        <taxon>Chromadorea</taxon>
        <taxon>Rhabditida</taxon>
        <taxon>Rhabditina</taxon>
        <taxon>Rhabditomorpha</taxon>
        <taxon>Strongyloidea</taxon>
        <taxon>Trichostrongylidae</taxon>
        <taxon>Trichostrongylus</taxon>
    </lineage>
</organism>
<gene>
    <name evidence="1" type="ORF">GCK32_022837</name>
</gene>
<name>A0AAN8FQ72_TRICO</name>
<accession>A0AAN8FQ72</accession>
<feature type="non-terminal residue" evidence="1">
    <location>
        <position position="47"/>
    </location>
</feature>
<reference evidence="1 2" key="1">
    <citation type="submission" date="2019-10" db="EMBL/GenBank/DDBJ databases">
        <title>Assembly and Annotation for the nematode Trichostrongylus colubriformis.</title>
        <authorList>
            <person name="Martin J."/>
        </authorList>
    </citation>
    <scope>NUCLEOTIDE SEQUENCE [LARGE SCALE GENOMIC DNA]</scope>
    <source>
        <strain evidence="1">G859</strain>
        <tissue evidence="1">Whole worm</tissue>
    </source>
</reference>